<reference evidence="9 10" key="1">
    <citation type="journal article" date="2012" name="J. Bacteriol.">
        <title>Genome Sequence of Fibrella aestuarina BUZ 2T, a Filamentous Marine Bacterium.</title>
        <authorList>
            <person name="Filippini M."/>
            <person name="Qi W."/>
            <person name="Blom J."/>
            <person name="Goesmann A."/>
            <person name="Smits T.H."/>
            <person name="Bagheri H.C."/>
        </authorList>
    </citation>
    <scope>NUCLEOTIDE SEQUENCE [LARGE SCALE GENOMIC DNA]</scope>
    <source>
        <strain evidence="10">BUZ 2T</strain>
    </source>
</reference>
<keyword evidence="3 7" id="KW-1133">Transmembrane helix</keyword>
<evidence type="ECO:0000256" key="6">
    <source>
        <dbReference type="ARBA" id="ARBA00023136"/>
    </source>
</evidence>
<feature type="transmembrane region" description="Helical" evidence="7">
    <location>
        <begin position="298"/>
        <end position="317"/>
    </location>
</feature>
<keyword evidence="10" id="KW-1185">Reference proteome</keyword>
<dbReference type="GO" id="GO:0005506">
    <property type="term" value="F:iron ion binding"/>
    <property type="evidence" value="ECO:0007669"/>
    <property type="project" value="InterPro"/>
</dbReference>
<sequence length="426" mass="48730">MNVNPIMLAIPFFFLAMGIEIWLDHHRQTNLYRLNDSITNLGAGTSQQVVGIFLKVFTLGIYEAVYAHAALFTIPHVWWSWVLAFLLYDLCYYVAHRLSHEVNLFWSGHVVHHQSEEYNLSVALRQSWFQGVWTAPVYLPMALLGFDTTQLLIVGGINLIYQFWIHTELIDRMGFLETFMNTPSHHRVHHGRNPKYIDKNHAGTFIIWDRLFGTFQAEEERPVYGITTPINSWNPVWANFSHYEQISQQLRQAPHFTDKLKVLFYKPGWDAKMAVYHPIPAVSRDEYQKFDTAVAPTVNYYVLFQYGLLLLATFPFLQFQAQLGWGQKAVIALLVGLTVVNFGWLFEGRRWAYRVEAGRLLVCAGVATYLLLPLPAGMWLALSVGLVTLLSLGWLWRARHSQTGLSNVPEKAVTDTVANAAKASVS</sequence>
<dbReference type="InterPro" id="IPR006694">
    <property type="entry name" value="Fatty_acid_hydroxylase"/>
</dbReference>
<organism evidence="9 10">
    <name type="scientific">Fibrella aestuarina BUZ 2</name>
    <dbReference type="NCBI Taxonomy" id="1166018"/>
    <lineage>
        <taxon>Bacteria</taxon>
        <taxon>Pseudomonadati</taxon>
        <taxon>Bacteroidota</taxon>
        <taxon>Cytophagia</taxon>
        <taxon>Cytophagales</taxon>
        <taxon>Spirosomataceae</taxon>
        <taxon>Fibrella</taxon>
    </lineage>
</organism>
<dbReference type="RefSeq" id="WP_015332168.1">
    <property type="nucleotide sequence ID" value="NC_020054.1"/>
</dbReference>
<evidence type="ECO:0000256" key="3">
    <source>
        <dbReference type="ARBA" id="ARBA00022989"/>
    </source>
</evidence>
<feature type="domain" description="Fatty acid hydroxylase" evidence="8">
    <location>
        <begin position="81"/>
        <end position="214"/>
    </location>
</feature>
<dbReference type="InterPro" id="IPR051689">
    <property type="entry name" value="Sterol_desaturase/TMEM195"/>
</dbReference>
<accession>I0KAB6</accession>
<dbReference type="Pfam" id="PF04116">
    <property type="entry name" value="FA_hydroxylase"/>
    <property type="match status" value="1"/>
</dbReference>
<feature type="transmembrane region" description="Helical" evidence="7">
    <location>
        <begin position="353"/>
        <end position="372"/>
    </location>
</feature>
<proteinExistence type="predicted"/>
<evidence type="ECO:0000313" key="9">
    <source>
        <dbReference type="EMBL" id="CCH01069.1"/>
    </source>
</evidence>
<dbReference type="GO" id="GO:0008610">
    <property type="term" value="P:lipid biosynthetic process"/>
    <property type="evidence" value="ECO:0007669"/>
    <property type="project" value="InterPro"/>
</dbReference>
<dbReference type="GO" id="GO:0016020">
    <property type="term" value="C:membrane"/>
    <property type="evidence" value="ECO:0007669"/>
    <property type="project" value="GOC"/>
</dbReference>
<evidence type="ECO:0000313" key="10">
    <source>
        <dbReference type="Proteomes" id="UP000011058"/>
    </source>
</evidence>
<comment type="subcellular location">
    <subcellularLocation>
        <location evidence="1">Endomembrane system</location>
        <topology evidence="1">Multi-pass membrane protein</topology>
    </subcellularLocation>
</comment>
<dbReference type="KEGG" id="fae:FAES_3060"/>
<dbReference type="Proteomes" id="UP000011058">
    <property type="component" value="Chromosome"/>
</dbReference>
<gene>
    <name evidence="9" type="ORF">FAES_3060</name>
</gene>
<dbReference type="GO" id="GO:0012505">
    <property type="term" value="C:endomembrane system"/>
    <property type="evidence" value="ECO:0007669"/>
    <property type="project" value="UniProtKB-SubCell"/>
</dbReference>
<dbReference type="AlphaFoldDB" id="I0KAB6"/>
<dbReference type="PATRIC" id="fig|1166018.3.peg.4829"/>
<dbReference type="GO" id="GO:0006643">
    <property type="term" value="P:membrane lipid metabolic process"/>
    <property type="evidence" value="ECO:0007669"/>
    <property type="project" value="TreeGrafter"/>
</dbReference>
<dbReference type="HOGENOM" id="CLU_033631_2_0_10"/>
<evidence type="ECO:0000256" key="1">
    <source>
        <dbReference type="ARBA" id="ARBA00004127"/>
    </source>
</evidence>
<evidence type="ECO:0000256" key="7">
    <source>
        <dbReference type="SAM" id="Phobius"/>
    </source>
</evidence>
<keyword evidence="4" id="KW-0560">Oxidoreductase</keyword>
<evidence type="ECO:0000256" key="2">
    <source>
        <dbReference type="ARBA" id="ARBA00022692"/>
    </source>
</evidence>
<dbReference type="eggNOG" id="COG3000">
    <property type="taxonomic scope" value="Bacteria"/>
</dbReference>
<evidence type="ECO:0000256" key="5">
    <source>
        <dbReference type="ARBA" id="ARBA00023098"/>
    </source>
</evidence>
<evidence type="ECO:0000256" key="4">
    <source>
        <dbReference type="ARBA" id="ARBA00023002"/>
    </source>
</evidence>
<keyword evidence="2 7" id="KW-0812">Transmembrane</keyword>
<dbReference type="STRING" id="1166018.FAES_3060"/>
<dbReference type="EMBL" id="HE796683">
    <property type="protein sequence ID" value="CCH01069.1"/>
    <property type="molecule type" value="Genomic_DNA"/>
</dbReference>
<keyword evidence="5" id="KW-0443">Lipid metabolism</keyword>
<feature type="transmembrane region" description="Helical" evidence="7">
    <location>
        <begin position="329"/>
        <end position="346"/>
    </location>
</feature>
<dbReference type="PANTHER" id="PTHR21624:SF1">
    <property type="entry name" value="ALKYLGLYCEROL MONOOXYGENASE"/>
    <property type="match status" value="1"/>
</dbReference>
<dbReference type="GO" id="GO:0050479">
    <property type="term" value="F:glyceryl-ether monooxygenase activity"/>
    <property type="evidence" value="ECO:0007669"/>
    <property type="project" value="TreeGrafter"/>
</dbReference>
<evidence type="ECO:0000259" key="8">
    <source>
        <dbReference type="Pfam" id="PF04116"/>
    </source>
</evidence>
<dbReference type="PANTHER" id="PTHR21624">
    <property type="entry name" value="STEROL DESATURASE-RELATED PROTEIN"/>
    <property type="match status" value="1"/>
</dbReference>
<feature type="transmembrane region" description="Helical" evidence="7">
    <location>
        <begin position="6"/>
        <end position="23"/>
    </location>
</feature>
<dbReference type="OrthoDB" id="9770329at2"/>
<name>I0KAB6_9BACT</name>
<keyword evidence="6 7" id="KW-0472">Membrane</keyword>
<protein>
    <recommendedName>
        <fullName evidence="8">Fatty acid hydroxylase domain-containing protein</fullName>
    </recommendedName>
</protein>